<gene>
    <name evidence="2" type="ORF">PNIG_b0251</name>
</gene>
<protein>
    <submittedName>
        <fullName evidence="2">Transposase</fullName>
    </submittedName>
</protein>
<keyword evidence="3" id="KW-1185">Reference proteome</keyword>
<dbReference type="SMART" id="SM01321">
    <property type="entry name" value="Y1_Tnp"/>
    <property type="match status" value="1"/>
</dbReference>
<evidence type="ECO:0000313" key="3">
    <source>
        <dbReference type="Proteomes" id="UP000198329"/>
    </source>
</evidence>
<dbReference type="EMBL" id="CP011037">
    <property type="protein sequence ID" value="ASM55878.1"/>
    <property type="molecule type" value="Genomic_DNA"/>
</dbReference>
<dbReference type="RefSeq" id="WP_089369121.1">
    <property type="nucleotide sequence ID" value="NZ_CP011037.1"/>
</dbReference>
<name>A0AAC9XZK9_9GAMM</name>
<dbReference type="AlphaFoldDB" id="A0AAC9XZK9"/>
<dbReference type="SUPFAM" id="SSF143422">
    <property type="entry name" value="Transposase IS200-like"/>
    <property type="match status" value="1"/>
</dbReference>
<dbReference type="Proteomes" id="UP000198329">
    <property type="component" value="Chromosome II"/>
</dbReference>
<evidence type="ECO:0000313" key="2">
    <source>
        <dbReference type="EMBL" id="ASM55878.1"/>
    </source>
</evidence>
<dbReference type="NCBIfam" id="NF033573">
    <property type="entry name" value="transpos_IS200"/>
    <property type="match status" value="1"/>
</dbReference>
<evidence type="ECO:0000259" key="1">
    <source>
        <dbReference type="SMART" id="SM01321"/>
    </source>
</evidence>
<dbReference type="Pfam" id="PF01797">
    <property type="entry name" value="Y1_Tnp"/>
    <property type="match status" value="1"/>
</dbReference>
<sequence>MEYDTKSHYKYLIALHLILVVKYRKQLLKGDVGDFVKQKITKIAERSEFNIEEIEVVKDHIHILLTISPNISVASYVRRIKQSTTQSLWSRFKWFKKQFWVKKTFWSDGYFVCSVGNAAADTIRKYIQEQG</sequence>
<dbReference type="KEGG" id="png:PNIG_b0251"/>
<proteinExistence type="predicted"/>
<dbReference type="PANTHER" id="PTHR33360:SF2">
    <property type="entry name" value="TRANSPOSASE FOR INSERTION SEQUENCE ELEMENT IS200"/>
    <property type="match status" value="1"/>
</dbReference>
<organism evidence="2 3">
    <name type="scientific">Pseudoalteromonas nigrifaciens</name>
    <dbReference type="NCBI Taxonomy" id="28109"/>
    <lineage>
        <taxon>Bacteria</taxon>
        <taxon>Pseudomonadati</taxon>
        <taxon>Pseudomonadota</taxon>
        <taxon>Gammaproteobacteria</taxon>
        <taxon>Alteromonadales</taxon>
        <taxon>Pseudoalteromonadaceae</taxon>
        <taxon>Pseudoalteromonas</taxon>
    </lineage>
</organism>
<dbReference type="GO" id="GO:0004803">
    <property type="term" value="F:transposase activity"/>
    <property type="evidence" value="ECO:0007669"/>
    <property type="project" value="InterPro"/>
</dbReference>
<dbReference type="GO" id="GO:0006313">
    <property type="term" value="P:DNA transposition"/>
    <property type="evidence" value="ECO:0007669"/>
    <property type="project" value="InterPro"/>
</dbReference>
<reference evidence="2 3" key="1">
    <citation type="submission" date="2015-03" db="EMBL/GenBank/DDBJ databases">
        <authorList>
            <person name="Xie B.-B."/>
            <person name="Rong J.-C."/>
            <person name="Qin Q.-L."/>
            <person name="Zhang Y.-Z."/>
        </authorList>
    </citation>
    <scope>NUCLEOTIDE SEQUENCE [LARGE SCALE GENOMIC DNA]</scope>
    <source>
        <strain evidence="2 3">KMM 661</strain>
    </source>
</reference>
<dbReference type="GO" id="GO:0003677">
    <property type="term" value="F:DNA binding"/>
    <property type="evidence" value="ECO:0007669"/>
    <property type="project" value="InterPro"/>
</dbReference>
<dbReference type="InterPro" id="IPR002686">
    <property type="entry name" value="Transposase_17"/>
</dbReference>
<feature type="domain" description="Transposase IS200-like" evidence="1">
    <location>
        <begin position="10"/>
        <end position="130"/>
    </location>
</feature>
<dbReference type="PANTHER" id="PTHR33360">
    <property type="entry name" value="TRANSPOSASE FOR INSERTION SEQUENCE ELEMENT IS200"/>
    <property type="match status" value="1"/>
</dbReference>
<dbReference type="Gene3D" id="3.30.70.1290">
    <property type="entry name" value="Transposase IS200-like"/>
    <property type="match status" value="1"/>
</dbReference>
<dbReference type="InterPro" id="IPR036515">
    <property type="entry name" value="Transposase_17_sf"/>
</dbReference>
<accession>A0AAC9XZK9</accession>
<dbReference type="GeneID" id="300943488"/>